<evidence type="ECO:0000256" key="14">
    <source>
        <dbReference type="ARBA" id="ARBA00026218"/>
    </source>
</evidence>
<protein>
    <recommendedName>
        <fullName evidence="14">Oxidized purine nucleoside triphosphate hydrolase</fullName>
        <ecNumber evidence="13">3.6.1.56</ecNumber>
    </recommendedName>
    <alternativeName>
        <fullName evidence="18">2-hydroxy-dATP diphosphatase</fullName>
    </alternativeName>
    <alternativeName>
        <fullName evidence="17">7,8-dihydro-8-oxoguanine triphosphatase</fullName>
    </alternativeName>
    <alternativeName>
        <fullName evidence="16">8-oxo-dGTPase</fullName>
    </alternativeName>
    <alternativeName>
        <fullName evidence="19">Methylated purine nucleoside triphosphate hydrolase</fullName>
    </alternativeName>
    <alternativeName>
        <fullName evidence="15">Nucleoside diphosphate-linked moiety X motif 1</fullName>
    </alternativeName>
</protein>
<comment type="catalytic activity">
    <reaction evidence="11">
        <text>8-oxo-dGTP + H2O = 8-oxo-dGMP + diphosphate + H(+)</text>
        <dbReference type="Rhea" id="RHEA:31575"/>
        <dbReference type="ChEBI" id="CHEBI:15377"/>
        <dbReference type="ChEBI" id="CHEBI:15378"/>
        <dbReference type="ChEBI" id="CHEBI:33019"/>
        <dbReference type="ChEBI" id="CHEBI:63224"/>
        <dbReference type="ChEBI" id="CHEBI:77896"/>
    </reaction>
    <physiologicalReaction direction="left-to-right" evidence="11">
        <dbReference type="Rhea" id="RHEA:31576"/>
    </physiologicalReaction>
</comment>
<evidence type="ECO:0000313" key="26">
    <source>
        <dbReference type="Proteomes" id="UP000822688"/>
    </source>
</evidence>
<dbReference type="InterPro" id="IPR020084">
    <property type="entry name" value="NUDIX_hydrolase_CS"/>
</dbReference>
<dbReference type="GO" id="GO:0042262">
    <property type="term" value="P:DNA protection"/>
    <property type="evidence" value="ECO:0007669"/>
    <property type="project" value="InterPro"/>
</dbReference>
<evidence type="ECO:0000256" key="21">
    <source>
        <dbReference type="ARBA" id="ARBA00048894"/>
    </source>
</evidence>
<evidence type="ECO:0000256" key="18">
    <source>
        <dbReference type="ARBA" id="ARBA00031927"/>
    </source>
</evidence>
<evidence type="ECO:0000256" key="4">
    <source>
        <dbReference type="ARBA" id="ARBA00011245"/>
    </source>
</evidence>
<evidence type="ECO:0000256" key="8">
    <source>
        <dbReference type="ARBA" id="ARBA00023242"/>
    </source>
</evidence>
<dbReference type="GO" id="GO:0008828">
    <property type="term" value="F:dATP diphosphatase activity"/>
    <property type="evidence" value="ECO:0007669"/>
    <property type="project" value="UniProtKB-EC"/>
</dbReference>
<evidence type="ECO:0000259" key="24">
    <source>
        <dbReference type="PROSITE" id="PS51462"/>
    </source>
</evidence>
<sequence length="250" mass="27693">MPSTTLPLLPHSLPCLYHPPPPTTSKLFSSSPTTRSLTCSTQEVRGRVLCTAHSGGRKLGAGMEVDGRDMSLGAMANGTAAAGDGDGDEKQKQISPKLLTLVIVKKGEKVLLGMKKRGFGAGYFNGFGGKVEAGETIYEAAVRELQEESGIVPVSMEKRGILTFHFDDNPQPWEVHVYHVGDYTGEPCETEEMAPRWFPLADIPYDKMWQDDPIWYPEFIRGRLFKGEFYFHNTHTLVSHTLHVLQKLDA</sequence>
<reference evidence="25" key="1">
    <citation type="submission" date="2020-06" db="EMBL/GenBank/DDBJ databases">
        <title>WGS assembly of Ceratodon purpureus strain R40.</title>
        <authorList>
            <person name="Carey S.B."/>
            <person name="Jenkins J."/>
            <person name="Shu S."/>
            <person name="Lovell J.T."/>
            <person name="Sreedasyam A."/>
            <person name="Maumus F."/>
            <person name="Tiley G.P."/>
            <person name="Fernandez-Pozo N."/>
            <person name="Barry K."/>
            <person name="Chen C."/>
            <person name="Wang M."/>
            <person name="Lipzen A."/>
            <person name="Daum C."/>
            <person name="Saski C.A."/>
            <person name="Payton A.C."/>
            <person name="Mcbreen J.C."/>
            <person name="Conrad R.E."/>
            <person name="Kollar L.M."/>
            <person name="Olsson S."/>
            <person name="Huttunen S."/>
            <person name="Landis J.B."/>
            <person name="Wickett N.J."/>
            <person name="Johnson M.G."/>
            <person name="Rensing S.A."/>
            <person name="Grimwood J."/>
            <person name="Schmutz J."/>
            <person name="Mcdaniel S.F."/>
        </authorList>
    </citation>
    <scope>NUCLEOTIDE SEQUENCE</scope>
    <source>
        <strain evidence="25">R40</strain>
    </source>
</reference>
<dbReference type="GO" id="GO:0005634">
    <property type="term" value="C:nucleus"/>
    <property type="evidence" value="ECO:0007669"/>
    <property type="project" value="UniProtKB-SubCell"/>
</dbReference>
<evidence type="ECO:0000256" key="17">
    <source>
        <dbReference type="ARBA" id="ARBA00030682"/>
    </source>
</evidence>
<evidence type="ECO:0000256" key="10">
    <source>
        <dbReference type="ARBA" id="ARBA00024459"/>
    </source>
</evidence>
<evidence type="ECO:0000256" key="19">
    <source>
        <dbReference type="ARBA" id="ARBA00032071"/>
    </source>
</evidence>
<gene>
    <name evidence="25" type="ORF">KC19_VG331000</name>
</gene>
<dbReference type="AlphaFoldDB" id="A0A8T0HY11"/>
<accession>A0A8T0HY11</accession>
<dbReference type="GO" id="GO:0008413">
    <property type="term" value="F:8-oxo-7,8-dihydroguanosine triphosphate pyrophosphatase activity"/>
    <property type="evidence" value="ECO:0007669"/>
    <property type="project" value="InterPro"/>
</dbReference>
<evidence type="ECO:0000256" key="15">
    <source>
        <dbReference type="ARBA" id="ARBA00029673"/>
    </source>
</evidence>
<evidence type="ECO:0000256" key="16">
    <source>
        <dbReference type="ARBA" id="ARBA00030634"/>
    </source>
</evidence>
<evidence type="ECO:0000256" key="12">
    <source>
        <dbReference type="ARBA" id="ARBA00024596"/>
    </source>
</evidence>
<proteinExistence type="inferred from homology"/>
<comment type="catalytic activity">
    <reaction evidence="9">
        <text>8-oxo-dATP + H2O = 8-oxo-dAMP + diphosphate + H(+)</text>
        <dbReference type="Rhea" id="RHEA:65396"/>
        <dbReference type="ChEBI" id="CHEBI:15377"/>
        <dbReference type="ChEBI" id="CHEBI:15378"/>
        <dbReference type="ChEBI" id="CHEBI:33019"/>
        <dbReference type="ChEBI" id="CHEBI:71361"/>
        <dbReference type="ChEBI" id="CHEBI:172871"/>
    </reaction>
    <physiologicalReaction direction="left-to-right" evidence="9">
        <dbReference type="Rhea" id="RHEA:65397"/>
    </physiologicalReaction>
</comment>
<comment type="function">
    <text evidence="23">Oxidized purine nucleoside triphosphate hydrolase which is a prominent sanitizer of the oxidized nucleotide pool. Catalyzes the hydrolysis of 2-oxo-dATP (2-hydroxy-dATP) into 2-oxo-dAMP. Also has a significant hydrolase activity toward 2-oxo-ATP, 8-oxo-dGTP and 8-oxo-dATP. Through the hydrolysis of oxidized purine nucleoside triphosphates, prevents their incorporation into DNA and the subsequent transversions A:T to C:G and G:C to T:A. Also catalyzes the hydrolysis of methylated purine nucleoside triphosphate preventing their integration into DNA. Through this antimutagenic activity protects cells from oxidative stress.</text>
</comment>
<dbReference type="GO" id="GO:0046872">
    <property type="term" value="F:metal ion binding"/>
    <property type="evidence" value="ECO:0007669"/>
    <property type="project" value="UniProtKB-KW"/>
</dbReference>
<evidence type="ECO:0000313" key="25">
    <source>
        <dbReference type="EMBL" id="KAG0575258.1"/>
    </source>
</evidence>
<evidence type="ECO:0000256" key="11">
    <source>
        <dbReference type="ARBA" id="ARBA00024486"/>
    </source>
</evidence>
<keyword evidence="7" id="KW-0460">Magnesium</keyword>
<dbReference type="CDD" id="cd03427">
    <property type="entry name" value="NUDIX_MTH1_Nudt1"/>
    <property type="match status" value="1"/>
</dbReference>
<evidence type="ECO:0000256" key="23">
    <source>
        <dbReference type="ARBA" id="ARBA00053094"/>
    </source>
</evidence>
<keyword evidence="5" id="KW-0479">Metal-binding</keyword>
<comment type="similarity">
    <text evidence="3">Belongs to the Nudix hydrolase family.</text>
</comment>
<comment type="catalytic activity">
    <reaction evidence="12">
        <text>2-oxo-ATP + H2O = 2-oxo-AMP + diphosphate + H(+)</text>
        <dbReference type="Rhea" id="RHEA:67392"/>
        <dbReference type="ChEBI" id="CHEBI:15377"/>
        <dbReference type="ChEBI" id="CHEBI:15378"/>
        <dbReference type="ChEBI" id="CHEBI:33019"/>
        <dbReference type="ChEBI" id="CHEBI:71395"/>
        <dbReference type="ChEBI" id="CHEBI:172878"/>
    </reaction>
    <physiologicalReaction direction="left-to-right" evidence="12">
        <dbReference type="Rhea" id="RHEA:67393"/>
    </physiologicalReaction>
</comment>
<evidence type="ECO:0000256" key="13">
    <source>
        <dbReference type="ARBA" id="ARBA00026103"/>
    </source>
</evidence>
<evidence type="ECO:0000256" key="22">
    <source>
        <dbReference type="ARBA" id="ARBA00049032"/>
    </source>
</evidence>
<comment type="cofactor">
    <cofactor evidence="1">
        <name>Mg(2+)</name>
        <dbReference type="ChEBI" id="CHEBI:18420"/>
    </cofactor>
</comment>
<comment type="catalytic activity">
    <reaction evidence="22">
        <text>N(6)-methyl-dATP + H2O = N(6)-methyl-dAMP + diphosphate + H(+)</text>
        <dbReference type="Rhea" id="RHEA:67604"/>
        <dbReference type="ChEBI" id="CHEBI:15377"/>
        <dbReference type="ChEBI" id="CHEBI:15378"/>
        <dbReference type="ChEBI" id="CHEBI:33019"/>
        <dbReference type="ChEBI" id="CHEBI:169976"/>
        <dbReference type="ChEBI" id="CHEBI:172872"/>
    </reaction>
    <physiologicalReaction direction="left-to-right" evidence="22">
        <dbReference type="Rhea" id="RHEA:67605"/>
    </physiologicalReaction>
</comment>
<evidence type="ECO:0000256" key="7">
    <source>
        <dbReference type="ARBA" id="ARBA00022842"/>
    </source>
</evidence>
<evidence type="ECO:0000256" key="20">
    <source>
        <dbReference type="ARBA" id="ARBA00048002"/>
    </source>
</evidence>
<keyword evidence="26" id="KW-1185">Reference proteome</keyword>
<dbReference type="EMBL" id="CM026426">
    <property type="protein sequence ID" value="KAG0575258.1"/>
    <property type="molecule type" value="Genomic_DNA"/>
</dbReference>
<dbReference type="InterPro" id="IPR015797">
    <property type="entry name" value="NUDIX_hydrolase-like_dom_sf"/>
</dbReference>
<comment type="subunit">
    <text evidence="4">Monomer.</text>
</comment>
<dbReference type="PANTHER" id="PTHR43758:SF2">
    <property type="entry name" value="OXIDIZED PURINE NUCLEOSIDE TRIPHOSPHATE HYDROLASE"/>
    <property type="match status" value="1"/>
</dbReference>
<dbReference type="PROSITE" id="PS00893">
    <property type="entry name" value="NUDIX_BOX"/>
    <property type="match status" value="1"/>
</dbReference>
<dbReference type="PRINTS" id="PR01403">
    <property type="entry name" value="8OXTPHPHTASE"/>
</dbReference>
<evidence type="ECO:0000256" key="5">
    <source>
        <dbReference type="ARBA" id="ARBA00022723"/>
    </source>
</evidence>
<name>A0A8T0HY11_CERPU</name>
<dbReference type="GO" id="GO:0005737">
    <property type="term" value="C:cytoplasm"/>
    <property type="evidence" value="ECO:0007669"/>
    <property type="project" value="TreeGrafter"/>
</dbReference>
<evidence type="ECO:0000256" key="3">
    <source>
        <dbReference type="ARBA" id="ARBA00005582"/>
    </source>
</evidence>
<comment type="subcellular location">
    <subcellularLocation>
        <location evidence="2">Nucleus</location>
    </subcellularLocation>
</comment>
<dbReference type="PROSITE" id="PS51462">
    <property type="entry name" value="NUDIX"/>
    <property type="match status" value="1"/>
</dbReference>
<keyword evidence="6" id="KW-0378">Hydrolase</keyword>
<feature type="domain" description="Nudix hydrolase" evidence="24">
    <location>
        <begin position="93"/>
        <end position="224"/>
    </location>
</feature>
<dbReference type="SUPFAM" id="SSF55811">
    <property type="entry name" value="Nudix"/>
    <property type="match status" value="1"/>
</dbReference>
<dbReference type="PANTHER" id="PTHR43758">
    <property type="entry name" value="7,8-DIHYDRO-8-OXOGUANINE TRIPHOSPHATASE"/>
    <property type="match status" value="1"/>
</dbReference>
<comment type="catalytic activity">
    <reaction evidence="20">
        <text>N(6)-methyl-ATP + H2O = N(6)-methyl-AMP + diphosphate + H(+)</text>
        <dbReference type="Rhea" id="RHEA:67608"/>
        <dbReference type="ChEBI" id="CHEBI:15377"/>
        <dbReference type="ChEBI" id="CHEBI:15378"/>
        <dbReference type="ChEBI" id="CHEBI:33019"/>
        <dbReference type="ChEBI" id="CHEBI:144842"/>
        <dbReference type="ChEBI" id="CHEBI:172873"/>
    </reaction>
    <physiologicalReaction direction="left-to-right" evidence="20">
        <dbReference type="Rhea" id="RHEA:67609"/>
    </physiologicalReaction>
</comment>
<comment type="catalytic activity">
    <reaction evidence="21">
        <text>O(6)-methyl-dGTP + H2O = O(6)-methyl-dGMP + diphosphate + H(+)</text>
        <dbReference type="Rhea" id="RHEA:67600"/>
        <dbReference type="ChEBI" id="CHEBI:15377"/>
        <dbReference type="ChEBI" id="CHEBI:15378"/>
        <dbReference type="ChEBI" id="CHEBI:33019"/>
        <dbReference type="ChEBI" id="CHEBI:169974"/>
        <dbReference type="ChEBI" id="CHEBI:169975"/>
    </reaction>
    <physiologicalReaction direction="left-to-right" evidence="21">
        <dbReference type="Rhea" id="RHEA:67601"/>
    </physiologicalReaction>
</comment>
<dbReference type="EC" id="3.6.1.56" evidence="13"/>
<organism evidence="25 26">
    <name type="scientific">Ceratodon purpureus</name>
    <name type="common">Fire moss</name>
    <name type="synonym">Dicranum purpureum</name>
    <dbReference type="NCBI Taxonomy" id="3225"/>
    <lineage>
        <taxon>Eukaryota</taxon>
        <taxon>Viridiplantae</taxon>
        <taxon>Streptophyta</taxon>
        <taxon>Embryophyta</taxon>
        <taxon>Bryophyta</taxon>
        <taxon>Bryophytina</taxon>
        <taxon>Bryopsida</taxon>
        <taxon>Dicranidae</taxon>
        <taxon>Pseudoditrichales</taxon>
        <taxon>Ditrichaceae</taxon>
        <taxon>Ceratodon</taxon>
    </lineage>
</organism>
<dbReference type="Proteomes" id="UP000822688">
    <property type="component" value="Chromosome V"/>
</dbReference>
<evidence type="ECO:0000256" key="2">
    <source>
        <dbReference type="ARBA" id="ARBA00004123"/>
    </source>
</evidence>
<comment type="catalytic activity">
    <reaction evidence="10">
        <text>2-oxo-dATP + H2O = 2-oxo-dAMP + diphosphate + H(+)</text>
        <dbReference type="Rhea" id="RHEA:31583"/>
        <dbReference type="ChEBI" id="CHEBI:15377"/>
        <dbReference type="ChEBI" id="CHEBI:15378"/>
        <dbReference type="ChEBI" id="CHEBI:33019"/>
        <dbReference type="ChEBI" id="CHEBI:63212"/>
        <dbReference type="ChEBI" id="CHEBI:77897"/>
        <dbReference type="EC" id="3.6.1.56"/>
    </reaction>
    <physiologicalReaction direction="left-to-right" evidence="10">
        <dbReference type="Rhea" id="RHEA:31584"/>
    </physiologicalReaction>
</comment>
<evidence type="ECO:0000256" key="6">
    <source>
        <dbReference type="ARBA" id="ARBA00022801"/>
    </source>
</evidence>
<evidence type="ECO:0000256" key="1">
    <source>
        <dbReference type="ARBA" id="ARBA00001946"/>
    </source>
</evidence>
<keyword evidence="8" id="KW-0539">Nucleus</keyword>
<dbReference type="Gene3D" id="3.90.79.10">
    <property type="entry name" value="Nucleoside Triphosphate Pyrophosphohydrolase"/>
    <property type="match status" value="1"/>
</dbReference>
<dbReference type="Pfam" id="PF00293">
    <property type="entry name" value="NUDIX"/>
    <property type="match status" value="1"/>
</dbReference>
<comment type="caution">
    <text evidence="25">The sequence shown here is derived from an EMBL/GenBank/DDBJ whole genome shotgun (WGS) entry which is preliminary data.</text>
</comment>
<evidence type="ECO:0000256" key="9">
    <source>
        <dbReference type="ARBA" id="ARBA00024448"/>
    </source>
</evidence>
<dbReference type="InterPro" id="IPR000086">
    <property type="entry name" value="NUDIX_hydrolase_dom"/>
</dbReference>
<dbReference type="InterPro" id="IPR003563">
    <property type="entry name" value="8ODP"/>
</dbReference>